<proteinExistence type="predicted"/>
<dbReference type="PANTHER" id="PTHR43775:SF51">
    <property type="entry name" value="INACTIVE PHENOLPHTHIOCEROL SYNTHESIS POLYKETIDE SYNTHASE TYPE I PKS1-RELATED"/>
    <property type="match status" value="1"/>
</dbReference>
<evidence type="ECO:0000256" key="11">
    <source>
        <dbReference type="ARBA" id="ARBA00060622"/>
    </source>
</evidence>
<dbReference type="InterPro" id="IPR001227">
    <property type="entry name" value="Ac_transferase_dom_sf"/>
</dbReference>
<dbReference type="InterPro" id="IPR016039">
    <property type="entry name" value="Thiolase-like"/>
</dbReference>
<dbReference type="SMART" id="SM00823">
    <property type="entry name" value="PKS_PP"/>
    <property type="match status" value="1"/>
</dbReference>
<dbReference type="Gene3D" id="3.40.47.10">
    <property type="match status" value="1"/>
</dbReference>
<evidence type="ECO:0000256" key="10">
    <source>
        <dbReference type="ARBA" id="ARBA00060158"/>
    </source>
</evidence>
<dbReference type="GO" id="GO:0006633">
    <property type="term" value="P:fatty acid biosynthetic process"/>
    <property type="evidence" value="ECO:0007669"/>
    <property type="project" value="InterPro"/>
</dbReference>
<evidence type="ECO:0000259" key="15">
    <source>
        <dbReference type="PROSITE" id="PS52004"/>
    </source>
</evidence>
<dbReference type="Gene3D" id="3.40.50.720">
    <property type="entry name" value="NAD(P)-binding Rossmann-like Domain"/>
    <property type="match status" value="1"/>
</dbReference>
<dbReference type="InterPro" id="IPR036736">
    <property type="entry name" value="ACP-like_sf"/>
</dbReference>
<dbReference type="SMART" id="SM00825">
    <property type="entry name" value="PKS_KS"/>
    <property type="match status" value="1"/>
</dbReference>
<evidence type="ECO:0000256" key="1">
    <source>
        <dbReference type="ARBA" id="ARBA00001957"/>
    </source>
</evidence>
<evidence type="ECO:0000259" key="14">
    <source>
        <dbReference type="PROSITE" id="PS50075"/>
    </source>
</evidence>
<evidence type="ECO:0000313" key="16">
    <source>
        <dbReference type="EMBL" id="TCO60801.1"/>
    </source>
</evidence>
<dbReference type="SMART" id="SM00827">
    <property type="entry name" value="PKS_AT"/>
    <property type="match status" value="1"/>
</dbReference>
<evidence type="ECO:0000256" key="9">
    <source>
        <dbReference type="ARBA" id="ARBA00052442"/>
    </source>
</evidence>
<name>A0A4R2JL95_9PSEU</name>
<dbReference type="Gene3D" id="3.40.366.10">
    <property type="entry name" value="Malonyl-Coenzyme A Acyl Carrier Protein, domain 2"/>
    <property type="match status" value="1"/>
</dbReference>
<dbReference type="PROSITE" id="PS52004">
    <property type="entry name" value="KS3_2"/>
    <property type="match status" value="1"/>
</dbReference>
<dbReference type="InterPro" id="IPR032821">
    <property type="entry name" value="PKS_assoc"/>
</dbReference>
<keyword evidence="17" id="KW-1185">Reference proteome</keyword>
<keyword evidence="5" id="KW-0677">Repeat</keyword>
<dbReference type="GO" id="GO:0004315">
    <property type="term" value="F:3-oxoacyl-[acyl-carrier-protein] synthase activity"/>
    <property type="evidence" value="ECO:0007669"/>
    <property type="project" value="InterPro"/>
</dbReference>
<dbReference type="InterPro" id="IPR020806">
    <property type="entry name" value="PKS_PP-bd"/>
</dbReference>
<keyword evidence="2" id="KW-0596">Phosphopantetheine</keyword>
<dbReference type="SUPFAM" id="SSF52151">
    <property type="entry name" value="FabD/lysophospholipase-like"/>
    <property type="match status" value="1"/>
</dbReference>
<evidence type="ECO:0000256" key="13">
    <source>
        <dbReference type="ARBA" id="ARBA00066981"/>
    </source>
</evidence>
<reference evidence="16 17" key="1">
    <citation type="submission" date="2019-03" db="EMBL/GenBank/DDBJ databases">
        <title>Genomic Encyclopedia of Type Strains, Phase IV (KMG-IV): sequencing the most valuable type-strain genomes for metagenomic binning, comparative biology and taxonomic classification.</title>
        <authorList>
            <person name="Goeker M."/>
        </authorList>
    </citation>
    <scope>NUCLEOTIDE SEQUENCE [LARGE SCALE GENOMIC DNA]</scope>
    <source>
        <strain evidence="16 17">DSM 45934</strain>
    </source>
</reference>
<evidence type="ECO:0000256" key="6">
    <source>
        <dbReference type="ARBA" id="ARBA00023194"/>
    </source>
</evidence>
<dbReference type="PROSITE" id="PS50075">
    <property type="entry name" value="CARRIER"/>
    <property type="match status" value="1"/>
</dbReference>
<dbReference type="GO" id="GO:0031177">
    <property type="term" value="F:phosphopantetheine binding"/>
    <property type="evidence" value="ECO:0007669"/>
    <property type="project" value="InterPro"/>
</dbReference>
<dbReference type="NCBIfam" id="NF045894">
    <property type="entry name" value="PKS_plus_SDR"/>
    <property type="match status" value="1"/>
</dbReference>
<dbReference type="Pfam" id="PF16197">
    <property type="entry name" value="KAsynt_C_assoc"/>
    <property type="match status" value="1"/>
</dbReference>
<dbReference type="InterPro" id="IPR014030">
    <property type="entry name" value="Ketoacyl_synth_N"/>
</dbReference>
<comment type="cofactor">
    <cofactor evidence="1">
        <name>pantetheine 4'-phosphate</name>
        <dbReference type="ChEBI" id="CHEBI:47942"/>
    </cofactor>
</comment>
<protein>
    <recommendedName>
        <fullName evidence="13">6-deoxyerythronolide-B synthase</fullName>
        <ecNumber evidence="13">2.3.1.94</ecNumber>
    </recommendedName>
</protein>
<dbReference type="InterPro" id="IPR006162">
    <property type="entry name" value="Ppantetheine_attach_site"/>
</dbReference>
<evidence type="ECO:0000313" key="17">
    <source>
        <dbReference type="Proteomes" id="UP000295680"/>
    </source>
</evidence>
<dbReference type="Pfam" id="PF02801">
    <property type="entry name" value="Ketoacyl-synt_C"/>
    <property type="match status" value="1"/>
</dbReference>
<dbReference type="SUPFAM" id="SSF47336">
    <property type="entry name" value="ACP-like"/>
    <property type="match status" value="1"/>
</dbReference>
<dbReference type="InterPro" id="IPR016035">
    <property type="entry name" value="Acyl_Trfase/lysoPLipase"/>
</dbReference>
<dbReference type="GO" id="GO:0033068">
    <property type="term" value="P:macrolide biosynthetic process"/>
    <property type="evidence" value="ECO:0007669"/>
    <property type="project" value="UniProtKB-ARBA"/>
</dbReference>
<dbReference type="CDD" id="cd08952">
    <property type="entry name" value="KR_1_SDR_x"/>
    <property type="match status" value="1"/>
</dbReference>
<keyword evidence="6" id="KW-0045">Antibiotic biosynthesis</keyword>
<organism evidence="16 17">
    <name type="scientific">Actinocrispum wychmicini</name>
    <dbReference type="NCBI Taxonomy" id="1213861"/>
    <lineage>
        <taxon>Bacteria</taxon>
        <taxon>Bacillati</taxon>
        <taxon>Actinomycetota</taxon>
        <taxon>Actinomycetes</taxon>
        <taxon>Pseudonocardiales</taxon>
        <taxon>Pseudonocardiaceae</taxon>
        <taxon>Actinocrispum</taxon>
    </lineage>
</organism>
<dbReference type="InterPro" id="IPR009081">
    <property type="entry name" value="PP-bd_ACP"/>
</dbReference>
<dbReference type="InterPro" id="IPR057326">
    <property type="entry name" value="KR_dom"/>
</dbReference>
<accession>A0A4R2JL95</accession>
<dbReference type="SMART" id="SM00822">
    <property type="entry name" value="PKS_KR"/>
    <property type="match status" value="1"/>
</dbReference>
<gene>
    <name evidence="16" type="ORF">EV192_103381</name>
</gene>
<evidence type="ECO:0000256" key="3">
    <source>
        <dbReference type="ARBA" id="ARBA00022553"/>
    </source>
</evidence>
<dbReference type="InterPro" id="IPR014031">
    <property type="entry name" value="Ketoacyl_synth_C"/>
</dbReference>
<dbReference type="FunFam" id="1.10.1200.10:FF:000007">
    <property type="entry name" value="Probable polyketide synthase pks17"/>
    <property type="match status" value="1"/>
</dbReference>
<evidence type="ECO:0000256" key="5">
    <source>
        <dbReference type="ARBA" id="ARBA00022737"/>
    </source>
</evidence>
<keyword evidence="3" id="KW-0597">Phosphoprotein</keyword>
<keyword evidence="4 16" id="KW-0808">Transferase</keyword>
<dbReference type="EMBL" id="SLWS01000003">
    <property type="protein sequence ID" value="TCO60801.1"/>
    <property type="molecule type" value="Genomic_DNA"/>
</dbReference>
<dbReference type="PANTHER" id="PTHR43775">
    <property type="entry name" value="FATTY ACID SYNTHASE"/>
    <property type="match status" value="1"/>
</dbReference>
<evidence type="ECO:0000256" key="7">
    <source>
        <dbReference type="ARBA" id="ARBA00023268"/>
    </source>
</evidence>
<evidence type="ECO:0000256" key="2">
    <source>
        <dbReference type="ARBA" id="ARBA00022450"/>
    </source>
</evidence>
<sequence length="1566" mass="165004">MSEDKLREYLKRVAAELHQTRRQLAATTEPIAVVAMACRYPGGVDTPDDLWSVVADGRDVMADFPRDRGWDTGLYHPDPDESGRSSTRVGGFLHDAAMFDAEFFGISPHDTLAVDPQQRLLLELSWEAFERAGIVPATVRGSRTGVFTGIMYNDYGSRLGQLPAEFEGSIGTGSAFSVASGRVAYTFGLEGPAVSVDTACSSSLVAVHQACQALRTGECTMALAGGVTVMATPALFVEFSRLRAVSPDGRCRSFAADADGTGFSEGAGVLLLERLSDAQANGHPVLAVIRGSAVNSDGASSQLTAPNGPAQQRVIQQALRAGDLTPSDVDAVEAHGTGTTLGDPIEAQALIATYGENRPADRPLWLGSVKSNIGHTQAAAGVAGVIKMIQALRHNELPRTLHVDQPTPKVDWTGVALLTSAVPWVENGHPRRAAVSSFGISGTNAHLILEQAPADAVEPVEVSGGSLPWLVSAKSGNALRAQAAKLAAHVRDHSELTITDIARSLATGRAHHAHRGAVVAGSREALLNGLDALATTGHGPGVVRASVREPGSIAMLFTGQGSQYSGMGRELYETFDVFAAVLDEVCARLDQHLDRPLRTVMFEGELVHQTQYTQPALFALEVALYRLFESWGVTPDYVAGHSVGEITAAHVAGVLSLEDACTLVATRACLMAALPTHGAMIAVEASEEEISATLGGRADLAIAAVNGPSATVVSGDSDAAEEVADLWRRLGRRTRRLRVSHAFHSPHMTGMLAAFRTAAAELTYRQPTIPVISNVTGRVASAEIATPEYWIQHILDAVRFHDTIRTLDALGVTTYLELGPDAVLTALAADGLADSPAEPVLLPTLSPSTPEAQAVHVALATAHAHGITVDWPAILPAARPADLPTYAFQRSRYWLDAPEPDGGLWAAVERGDLDEFAGQSLSEVLLAWRRHRRDNAGSDDLRYRVAWRQMPVTPAALSGTWWLLVPETHADDPWVTGCADALAEHGGTVRTLTVHNGDLSAIDEPGGILSLLALDDTPHPDHPAVPAGVASTLDLLRTMASSGGRRLWCATRGGVVTGHGDPAVSPAQAELWGLGRVAALEHPNLWGGLVDLPATVTKPAATALAGILAGAGDEDQLAVRHNGVYVRRLVRAPREATREPWRPHGTVLVTGGTGGVGAQVARRLATAGAEHLLLASRRGPDAPGAAELVRELTGLGTTATVVACDMADREAVAGLLAEVPGTLTAVVHAAGVAERLSHIVDTDLDAFDGVTAGKVAGASHLDELLGDTELDAFVLFSSTAAVWGGGGNGAYAAGNAFLDALAYQRRARGLKATSIAWGAWAGEGMASAVEGLSEYLAQRGVLEMSPQQATTALLHAVEDDETFLAVAGLDWSRFVPSFTAVRPSTLLAEISEAHQDIQEPEGDLARLLDGLSEPEQAGLLLASVRTEAAIVLGETDGDRVRPGRAFKELGFDSLAAVKLRNRLTAATGLRLPASVVFDYPTPQALAEHLHEGIRQSAPDELTALENALVERTANGEDITKVVERLEALLWRLRDAPADGDNDNGGDFDSASAEEMFEVIDRQLGSS</sequence>
<feature type="domain" description="Ketosynthase family 3 (KS3)" evidence="15">
    <location>
        <begin position="28"/>
        <end position="451"/>
    </location>
</feature>
<dbReference type="EC" id="2.3.1.94" evidence="13"/>
<dbReference type="CDD" id="cd00833">
    <property type="entry name" value="PKS"/>
    <property type="match status" value="1"/>
</dbReference>
<dbReference type="InterPro" id="IPR018201">
    <property type="entry name" value="Ketoacyl_synth_AS"/>
</dbReference>
<dbReference type="GO" id="GO:0004312">
    <property type="term" value="F:fatty acid synthase activity"/>
    <property type="evidence" value="ECO:0007669"/>
    <property type="project" value="TreeGrafter"/>
</dbReference>
<dbReference type="PROSITE" id="PS00606">
    <property type="entry name" value="KS3_1"/>
    <property type="match status" value="1"/>
</dbReference>
<dbReference type="InterPro" id="IPR050091">
    <property type="entry name" value="PKS_NRPS_Biosynth_Enz"/>
</dbReference>
<dbReference type="Pfam" id="PF00698">
    <property type="entry name" value="Acyl_transf_1"/>
    <property type="match status" value="1"/>
</dbReference>
<dbReference type="GO" id="GO:0047879">
    <property type="term" value="F:erythronolide synthase activity"/>
    <property type="evidence" value="ECO:0007669"/>
    <property type="project" value="UniProtKB-EC"/>
</dbReference>
<evidence type="ECO:0000256" key="4">
    <source>
        <dbReference type="ARBA" id="ARBA00022679"/>
    </source>
</evidence>
<dbReference type="SUPFAM" id="SSF51735">
    <property type="entry name" value="NAD(P)-binding Rossmann-fold domains"/>
    <property type="match status" value="2"/>
</dbReference>
<dbReference type="InterPro" id="IPR036291">
    <property type="entry name" value="NAD(P)-bd_dom_sf"/>
</dbReference>
<comment type="subunit">
    <text evidence="12">Homodimer. Erythronolide synthase is composed of EryAI, EryAII and EryAIII multimodular (2 modules) polypeptides each coding for a functional synthase subunit which participates in 2 of the six FAS-like elongation steps required for formation of the polyketide. Module 1, 2, 3, 4, 5, and 6 participating in biosynthesis steps 1, 2, 3, 4, 5, and 6, respectively.</text>
</comment>
<dbReference type="FunFam" id="3.40.366.10:FF:000002">
    <property type="entry name" value="Probable polyketide synthase 2"/>
    <property type="match status" value="1"/>
</dbReference>
<dbReference type="SMART" id="SM01294">
    <property type="entry name" value="PKS_PP_betabranch"/>
    <property type="match status" value="1"/>
</dbReference>
<feature type="domain" description="Carrier" evidence="14">
    <location>
        <begin position="1418"/>
        <end position="1493"/>
    </location>
</feature>
<dbReference type="SUPFAM" id="SSF53901">
    <property type="entry name" value="Thiolase-like"/>
    <property type="match status" value="1"/>
</dbReference>
<dbReference type="Gene3D" id="1.10.1200.10">
    <property type="entry name" value="ACP-like"/>
    <property type="match status" value="1"/>
</dbReference>
<dbReference type="FunFam" id="3.40.47.10:FF:000019">
    <property type="entry name" value="Polyketide synthase type I"/>
    <property type="match status" value="1"/>
</dbReference>
<dbReference type="SUPFAM" id="SSF55048">
    <property type="entry name" value="Probable ACP-binding domain of malonyl-CoA ACP transacylase"/>
    <property type="match status" value="1"/>
</dbReference>
<keyword evidence="7" id="KW-0511">Multifunctional enzyme</keyword>
<dbReference type="Pfam" id="PF08659">
    <property type="entry name" value="KR"/>
    <property type="match status" value="1"/>
</dbReference>
<keyword evidence="8" id="KW-0012">Acyltransferase</keyword>
<dbReference type="InterPro" id="IPR014043">
    <property type="entry name" value="Acyl_transferase_dom"/>
</dbReference>
<dbReference type="InterPro" id="IPR015083">
    <property type="entry name" value="NorB/c/GfsB-D-like_docking"/>
</dbReference>
<comment type="caution">
    <text evidence="16">The sequence shown here is derived from an EMBL/GenBank/DDBJ whole genome shotgun (WGS) entry which is preliminary data.</text>
</comment>
<comment type="pathway">
    <text evidence="11">Antibiotic biosynthesis; erythromycin biosynthesis.</text>
</comment>
<evidence type="ECO:0000256" key="8">
    <source>
        <dbReference type="ARBA" id="ARBA00023315"/>
    </source>
</evidence>
<dbReference type="Gene3D" id="3.30.70.3290">
    <property type="match status" value="1"/>
</dbReference>
<dbReference type="Proteomes" id="UP000295680">
    <property type="component" value="Unassembled WGS sequence"/>
</dbReference>
<evidence type="ECO:0000256" key="12">
    <source>
        <dbReference type="ARBA" id="ARBA00063272"/>
    </source>
</evidence>
<dbReference type="Pfam" id="PF00109">
    <property type="entry name" value="ketoacyl-synt"/>
    <property type="match status" value="1"/>
</dbReference>
<comment type="function">
    <text evidence="10">Involved in the biosynthesis of antibiotic erythromycin via the biosynthesis of its aglycone precursor, 6-deoxyerythronolide B (6-dEB).</text>
</comment>
<dbReference type="Pfam" id="PF08990">
    <property type="entry name" value="Docking"/>
    <property type="match status" value="1"/>
</dbReference>
<dbReference type="Pfam" id="PF00550">
    <property type="entry name" value="PP-binding"/>
    <property type="match status" value="1"/>
</dbReference>
<dbReference type="InterPro" id="IPR013968">
    <property type="entry name" value="PKS_KR"/>
</dbReference>
<dbReference type="InterPro" id="IPR016036">
    <property type="entry name" value="Malonyl_transacylase_ACP-bd"/>
</dbReference>
<dbReference type="InterPro" id="IPR020841">
    <property type="entry name" value="PKS_Beta-ketoAc_synthase_dom"/>
</dbReference>
<dbReference type="PROSITE" id="PS00012">
    <property type="entry name" value="PHOSPHOPANTETHEINE"/>
    <property type="match status" value="1"/>
</dbReference>
<comment type="catalytic activity">
    <reaction evidence="9">
        <text>6 (S)-methylmalonyl-CoA + propanoyl-CoA + 6 NADPH + 12 H(+) = 6-deoxyerythronolide B + 6 CO2 + 6 NADP(+) + 7 CoA + H2O</text>
        <dbReference type="Rhea" id="RHEA:23068"/>
        <dbReference type="ChEBI" id="CHEBI:15377"/>
        <dbReference type="ChEBI" id="CHEBI:15378"/>
        <dbReference type="ChEBI" id="CHEBI:16089"/>
        <dbReference type="ChEBI" id="CHEBI:16526"/>
        <dbReference type="ChEBI" id="CHEBI:57287"/>
        <dbReference type="ChEBI" id="CHEBI:57327"/>
        <dbReference type="ChEBI" id="CHEBI:57392"/>
        <dbReference type="ChEBI" id="CHEBI:57783"/>
        <dbReference type="ChEBI" id="CHEBI:58349"/>
        <dbReference type="EC" id="2.3.1.94"/>
    </reaction>
</comment>
<dbReference type="OrthoDB" id="9778690at2"/>